<proteinExistence type="predicted"/>
<sequence length="395" mass="42444">MPPRRTPRVFVLGDIHLFRHTPRSVVDDLAALLARHPGDRFVFAGDLLDLSAESPRHEDRHRTAEGAILAHAPLRAALARHVDQGGELWLVSGNHDAEVGEDDFAGRLAGALGIAPSARARLRTTPWFFRDHGIHIEHGHLYDPDNAPAHPLASGPSLGVHFVEEFIAPTGAHRYLNANDGTPLKLFLSSFQWYGVRAPHVIYRFFHTAFGALGKSGARFGLEDQRARGRALTPAFAESVGLARELLDELLSDSPRPTLASARATFARCYLDRVLATVTATGGAMALVSGHKLAGGAALSLGAIAMLASWATGYDRYTGSVVERLAAGAARVANVTGSKLVVFGHTHREALGPHYANTGSFSFPGRSPGRPYLEIEGPPESPRAVRRYVTTAPAV</sequence>
<evidence type="ECO:0000256" key="4">
    <source>
        <dbReference type="ARBA" id="ARBA00023136"/>
    </source>
</evidence>
<reference evidence="7 8" key="1">
    <citation type="submission" date="2021-12" db="EMBL/GenBank/DDBJ databases">
        <title>Discovery of the Pendulisporaceae a myxobacterial family with distinct sporulation behavior and unique specialized metabolism.</title>
        <authorList>
            <person name="Garcia R."/>
            <person name="Popoff A."/>
            <person name="Bader C.D."/>
            <person name="Loehr J."/>
            <person name="Walesch S."/>
            <person name="Walt C."/>
            <person name="Boldt J."/>
            <person name="Bunk B."/>
            <person name="Haeckl F.J.F.P.J."/>
            <person name="Gunesch A.P."/>
            <person name="Birkelbach J."/>
            <person name="Nuebel U."/>
            <person name="Pietschmann T."/>
            <person name="Bach T."/>
            <person name="Mueller R."/>
        </authorList>
    </citation>
    <scope>NUCLEOTIDE SEQUENCE [LARGE SCALE GENOMIC DNA]</scope>
    <source>
        <strain evidence="7 8">MSr11954</strain>
    </source>
</reference>
<dbReference type="Gene3D" id="3.60.21.10">
    <property type="match status" value="1"/>
</dbReference>
<evidence type="ECO:0000256" key="5">
    <source>
        <dbReference type="ARBA" id="ARBA00023211"/>
    </source>
</evidence>
<organism evidence="7 8">
    <name type="scientific">Pendulispora albinea</name>
    <dbReference type="NCBI Taxonomy" id="2741071"/>
    <lineage>
        <taxon>Bacteria</taxon>
        <taxon>Pseudomonadati</taxon>
        <taxon>Myxococcota</taxon>
        <taxon>Myxococcia</taxon>
        <taxon>Myxococcales</taxon>
        <taxon>Sorangiineae</taxon>
        <taxon>Pendulisporaceae</taxon>
        <taxon>Pendulispora</taxon>
    </lineage>
</organism>
<keyword evidence="5" id="KW-0464">Manganese</keyword>
<dbReference type="EMBL" id="CP089984">
    <property type="protein sequence ID" value="WXB14164.1"/>
    <property type="molecule type" value="Genomic_DNA"/>
</dbReference>
<dbReference type="PANTHER" id="PTHR34990:SF2">
    <property type="entry name" value="BLL8164 PROTEIN"/>
    <property type="match status" value="1"/>
</dbReference>
<dbReference type="PANTHER" id="PTHR34990">
    <property type="entry name" value="UDP-2,3-DIACYLGLUCOSAMINE HYDROLASE-RELATED"/>
    <property type="match status" value="1"/>
</dbReference>
<dbReference type="Pfam" id="PF00149">
    <property type="entry name" value="Metallophos"/>
    <property type="match status" value="1"/>
</dbReference>
<dbReference type="SUPFAM" id="SSF56300">
    <property type="entry name" value="Metallo-dependent phosphatases"/>
    <property type="match status" value="1"/>
</dbReference>
<keyword evidence="1" id="KW-1003">Cell membrane</keyword>
<dbReference type="InterPro" id="IPR004843">
    <property type="entry name" value="Calcineurin-like_PHP"/>
</dbReference>
<feature type="domain" description="Calcineurin-like phosphoesterase" evidence="6">
    <location>
        <begin position="8"/>
        <end position="142"/>
    </location>
</feature>
<evidence type="ECO:0000259" key="6">
    <source>
        <dbReference type="Pfam" id="PF00149"/>
    </source>
</evidence>
<accession>A0ABZ2LTC5</accession>
<protein>
    <submittedName>
        <fullName evidence="7">Metallophosphoesterase</fullName>
    </submittedName>
</protein>
<dbReference type="RefSeq" id="WP_394823781.1">
    <property type="nucleotide sequence ID" value="NZ_CP089984.1"/>
</dbReference>
<evidence type="ECO:0000256" key="3">
    <source>
        <dbReference type="ARBA" id="ARBA00022723"/>
    </source>
</evidence>
<evidence type="ECO:0000313" key="7">
    <source>
        <dbReference type="EMBL" id="WXB14164.1"/>
    </source>
</evidence>
<evidence type="ECO:0000256" key="2">
    <source>
        <dbReference type="ARBA" id="ARBA00022519"/>
    </source>
</evidence>
<keyword evidence="8" id="KW-1185">Reference proteome</keyword>
<keyword evidence="4" id="KW-0472">Membrane</keyword>
<evidence type="ECO:0000256" key="1">
    <source>
        <dbReference type="ARBA" id="ARBA00022475"/>
    </source>
</evidence>
<keyword evidence="3" id="KW-0479">Metal-binding</keyword>
<dbReference type="InterPro" id="IPR043461">
    <property type="entry name" value="LpxH-like"/>
</dbReference>
<evidence type="ECO:0000313" key="8">
    <source>
        <dbReference type="Proteomes" id="UP001370348"/>
    </source>
</evidence>
<gene>
    <name evidence="7" type="ORF">LZC94_40840</name>
</gene>
<dbReference type="InterPro" id="IPR029052">
    <property type="entry name" value="Metallo-depent_PP-like"/>
</dbReference>
<dbReference type="Proteomes" id="UP001370348">
    <property type="component" value="Chromosome"/>
</dbReference>
<name>A0ABZ2LTC5_9BACT</name>
<keyword evidence="2" id="KW-0997">Cell inner membrane</keyword>